<reference evidence="1 2" key="1">
    <citation type="submission" date="2018-10" db="EMBL/GenBank/DDBJ databases">
        <title>Genomic Encyclopedia of Archaeal and Bacterial Type Strains, Phase II (KMG-II): from individual species to whole genera.</title>
        <authorList>
            <person name="Goeker M."/>
        </authorList>
    </citation>
    <scope>NUCLEOTIDE SEQUENCE [LARGE SCALE GENOMIC DNA]</scope>
    <source>
        <strain evidence="1 2">DSM 43383</strain>
    </source>
</reference>
<protein>
    <submittedName>
        <fullName evidence="1">Uncharacterized protein</fullName>
    </submittedName>
</protein>
<evidence type="ECO:0000313" key="2">
    <source>
        <dbReference type="Proteomes" id="UP000274601"/>
    </source>
</evidence>
<dbReference type="EMBL" id="RBWU01000001">
    <property type="protein sequence ID" value="RKS79479.1"/>
    <property type="molecule type" value="Genomic_DNA"/>
</dbReference>
<evidence type="ECO:0000313" key="1">
    <source>
        <dbReference type="EMBL" id="RKS79479.1"/>
    </source>
</evidence>
<comment type="caution">
    <text evidence="1">The sequence shown here is derived from an EMBL/GenBank/DDBJ whole genome shotgun (WGS) entry which is preliminary data.</text>
</comment>
<proteinExistence type="predicted"/>
<accession>A0A495QZ23</accession>
<dbReference type="Proteomes" id="UP000274601">
    <property type="component" value="Unassembled WGS sequence"/>
</dbReference>
<organism evidence="1 2">
    <name type="scientific">Actinomadura pelletieri DSM 43383</name>
    <dbReference type="NCBI Taxonomy" id="1120940"/>
    <lineage>
        <taxon>Bacteria</taxon>
        <taxon>Bacillati</taxon>
        <taxon>Actinomycetota</taxon>
        <taxon>Actinomycetes</taxon>
        <taxon>Streptosporangiales</taxon>
        <taxon>Thermomonosporaceae</taxon>
        <taxon>Actinomadura</taxon>
    </lineage>
</organism>
<keyword evidence="2" id="KW-1185">Reference proteome</keyword>
<name>A0A495QZ23_9ACTN</name>
<dbReference type="AlphaFoldDB" id="A0A495QZ23"/>
<sequence>MNPERFVDSDVSLYGLAEDPVQVVCPACRECAEVVPWPELRARYSAWGPRRLGCRDCGHVRDWSGGVSRWGGAVDPYFGQPLWLRADCCGGRTLWAFNERHLDLLEGYVGARLRERGEYVGMTMVAKLPAWLKSAKHRGEILRVIGRLRASLP</sequence>
<gene>
    <name evidence="1" type="ORF">BZB76_0945</name>
</gene>